<dbReference type="SUPFAM" id="SSF53649">
    <property type="entry name" value="Alkaline phosphatase-like"/>
    <property type="match status" value="1"/>
</dbReference>
<dbReference type="Pfam" id="PF01663">
    <property type="entry name" value="Phosphodiest"/>
    <property type="match status" value="1"/>
</dbReference>
<dbReference type="STRING" id="71784.A0A1Y2B9R9"/>
<dbReference type="AlphaFoldDB" id="A0A1Y2B9R9"/>
<dbReference type="OrthoDB" id="445007at2759"/>
<keyword evidence="2" id="KW-1185">Reference proteome</keyword>
<dbReference type="InterPro" id="IPR012710">
    <property type="entry name" value="Phosphonoacetate_hydro"/>
</dbReference>
<evidence type="ECO:0000313" key="2">
    <source>
        <dbReference type="Proteomes" id="UP000193986"/>
    </source>
</evidence>
<dbReference type="InterPro" id="IPR002591">
    <property type="entry name" value="Phosphodiest/P_Trfase"/>
</dbReference>
<dbReference type="PANTHER" id="PTHR10151:SF120">
    <property type="entry name" value="BIS(5'-ADENOSYL)-TRIPHOSPHATASE"/>
    <property type="match status" value="1"/>
</dbReference>
<dbReference type="Proteomes" id="UP000193986">
    <property type="component" value="Unassembled WGS sequence"/>
</dbReference>
<reference evidence="1 2" key="1">
    <citation type="submission" date="2016-07" db="EMBL/GenBank/DDBJ databases">
        <title>Pervasive Adenine N6-methylation of Active Genes in Fungi.</title>
        <authorList>
            <consortium name="DOE Joint Genome Institute"/>
            <person name="Mondo S.J."/>
            <person name="Dannebaum R.O."/>
            <person name="Kuo R.C."/>
            <person name="Labutti K."/>
            <person name="Haridas S."/>
            <person name="Kuo A."/>
            <person name="Salamov A."/>
            <person name="Ahrendt S.R."/>
            <person name="Lipzen A."/>
            <person name="Sullivan W."/>
            <person name="Andreopoulos W.B."/>
            <person name="Clum A."/>
            <person name="Lindquist E."/>
            <person name="Daum C."/>
            <person name="Ramamoorthy G.K."/>
            <person name="Gryganskyi A."/>
            <person name="Culley D."/>
            <person name="Magnuson J.K."/>
            <person name="James T.Y."/>
            <person name="O'Malley M.A."/>
            <person name="Stajich J.E."/>
            <person name="Spatafora J.W."/>
            <person name="Visel A."/>
            <person name="Grigoriev I.V."/>
        </authorList>
    </citation>
    <scope>NUCLEOTIDE SEQUENCE [LARGE SCALE GENOMIC DNA]</scope>
    <source>
        <strain evidence="1 2">68-887.2</strain>
    </source>
</reference>
<evidence type="ECO:0000313" key="1">
    <source>
        <dbReference type="EMBL" id="ORY30825.1"/>
    </source>
</evidence>
<dbReference type="CDD" id="cd16018">
    <property type="entry name" value="Enpp"/>
    <property type="match status" value="1"/>
</dbReference>
<accession>A0A1Y2B9R9</accession>
<protein>
    <submittedName>
        <fullName evidence="1">Alkaline-phosphatase-like protein</fullName>
    </submittedName>
</protein>
<proteinExistence type="predicted"/>
<dbReference type="NCBIfam" id="TIGR02335">
    <property type="entry name" value="hydr_PhnA"/>
    <property type="match status" value="1"/>
</dbReference>
<dbReference type="Gene3D" id="3.40.720.10">
    <property type="entry name" value="Alkaline Phosphatase, subunit A"/>
    <property type="match status" value="1"/>
</dbReference>
<gene>
    <name evidence="1" type="ORF">BCR39DRAFT_593614</name>
</gene>
<comment type="caution">
    <text evidence="1">The sequence shown here is derived from an EMBL/GenBank/DDBJ whole genome shotgun (WGS) entry which is preliminary data.</text>
</comment>
<dbReference type="Gene3D" id="3.30.1360.110">
    <property type="entry name" value="Domain 2, Phosphonoacetate Hydrolase"/>
    <property type="match status" value="1"/>
</dbReference>
<sequence length="445" mass="48281">MTITLSPVPTIATELPDVSVPGLKSSVEDSRSFTLHERVYKLPASPTVVICVDGFDPEYLTQGMADGILPNLACIYTAGFCATAHAAMPTFTNPNNCSIISGAATGVHGISGNFYLDPKTGEEKLVLDDTLLQGSTILEQMSLRGVRVAAVTAKDKLRRIIQHGLNPATGDICFSSEYADRCTLRENGIDNVESYVGRTAPPQYSGDLSLFVLDAGIKLLAENRADLFYLTLSDFIQHKHAPGSKESNAFFAALDDKVGQLVRLGAVVGITGDHGMSDKSTIDGEPNVLYVQDELEARFGAGCARVVCPITDPFVRHHGALGSFVRIHLDPAFKSKRDEMIKFLESSDKVQVVLPGEEAAARWEMPLYIEGDIAVVSVKHAVLGSKASEHDLENLKGHRLRSHGGLSEQDIPIMSSSPLSKEAQAEVSERQWRNFDVFDLVLNRV</sequence>
<name>A0A1Y2B9R9_9TREE</name>
<dbReference type="EMBL" id="MCFC01000018">
    <property type="protein sequence ID" value="ORY30825.1"/>
    <property type="molecule type" value="Genomic_DNA"/>
</dbReference>
<dbReference type="GO" id="GO:0047400">
    <property type="term" value="F:phosphonoacetate hydrolase activity"/>
    <property type="evidence" value="ECO:0007669"/>
    <property type="project" value="InterPro"/>
</dbReference>
<dbReference type="InParanoid" id="A0A1Y2B9R9"/>
<organism evidence="1 2">
    <name type="scientific">Naematelia encephala</name>
    <dbReference type="NCBI Taxonomy" id="71784"/>
    <lineage>
        <taxon>Eukaryota</taxon>
        <taxon>Fungi</taxon>
        <taxon>Dikarya</taxon>
        <taxon>Basidiomycota</taxon>
        <taxon>Agaricomycotina</taxon>
        <taxon>Tremellomycetes</taxon>
        <taxon>Tremellales</taxon>
        <taxon>Naemateliaceae</taxon>
        <taxon>Naematelia</taxon>
    </lineage>
</organism>
<dbReference type="PANTHER" id="PTHR10151">
    <property type="entry name" value="ECTONUCLEOTIDE PYROPHOSPHATASE/PHOSPHODIESTERASE"/>
    <property type="match status" value="1"/>
</dbReference>
<dbReference type="InterPro" id="IPR023116">
    <property type="entry name" value="Phosphonoacetate_hydro_insert"/>
</dbReference>
<dbReference type="InterPro" id="IPR017850">
    <property type="entry name" value="Alkaline_phosphatase_core_sf"/>
</dbReference>